<dbReference type="InterPro" id="IPR026992">
    <property type="entry name" value="DIOX_N"/>
</dbReference>
<dbReference type="InterPro" id="IPR044861">
    <property type="entry name" value="IPNS-like_FE2OG_OXY"/>
</dbReference>
<dbReference type="EMBL" id="KN847495">
    <property type="protein sequence ID" value="KIW15824.1"/>
    <property type="molecule type" value="Genomic_DNA"/>
</dbReference>
<evidence type="ECO:0000256" key="1">
    <source>
        <dbReference type="ARBA" id="ARBA00008056"/>
    </source>
</evidence>
<evidence type="ECO:0000313" key="5">
    <source>
        <dbReference type="EMBL" id="KIW15824.1"/>
    </source>
</evidence>
<evidence type="ECO:0000256" key="2">
    <source>
        <dbReference type="RuleBase" id="RU003682"/>
    </source>
</evidence>
<feature type="domain" description="Fe2OG dioxygenase" evidence="4">
    <location>
        <begin position="190"/>
        <end position="315"/>
    </location>
</feature>
<dbReference type="PRINTS" id="PR00682">
    <property type="entry name" value="IPNSYNTHASE"/>
</dbReference>
<protein>
    <recommendedName>
        <fullName evidence="4">Fe2OG dioxygenase domain-containing protein</fullName>
    </recommendedName>
</protein>
<dbReference type="PANTHER" id="PTHR47990">
    <property type="entry name" value="2-OXOGLUTARATE (2OG) AND FE(II)-DEPENDENT OXYGENASE SUPERFAMILY PROTEIN-RELATED"/>
    <property type="match status" value="1"/>
</dbReference>
<dbReference type="InterPro" id="IPR027443">
    <property type="entry name" value="IPNS-like_sf"/>
</dbReference>
<keyword evidence="2" id="KW-0408">Iron</keyword>
<dbReference type="SUPFAM" id="SSF51197">
    <property type="entry name" value="Clavaminate synthase-like"/>
    <property type="match status" value="1"/>
</dbReference>
<evidence type="ECO:0000259" key="4">
    <source>
        <dbReference type="PROSITE" id="PS51471"/>
    </source>
</evidence>
<keyword evidence="2" id="KW-0560">Oxidoreductase</keyword>
<comment type="similarity">
    <text evidence="1 2">Belongs to the iron/ascorbate-dependent oxidoreductase family.</text>
</comment>
<dbReference type="VEuPathDB" id="FungiDB:PV08_05874"/>
<dbReference type="PROSITE" id="PS51471">
    <property type="entry name" value="FE2OG_OXY"/>
    <property type="match status" value="1"/>
</dbReference>
<reference evidence="5 6" key="1">
    <citation type="submission" date="2015-01" db="EMBL/GenBank/DDBJ databases">
        <title>The Genome Sequence of Exophiala spinifera CBS89968.</title>
        <authorList>
            <consortium name="The Broad Institute Genomics Platform"/>
            <person name="Cuomo C."/>
            <person name="de Hoog S."/>
            <person name="Gorbushina A."/>
            <person name="Stielow B."/>
            <person name="Teixiera M."/>
            <person name="Abouelleil A."/>
            <person name="Chapman S.B."/>
            <person name="Priest M."/>
            <person name="Young S.K."/>
            <person name="Wortman J."/>
            <person name="Nusbaum C."/>
            <person name="Birren B."/>
        </authorList>
    </citation>
    <scope>NUCLEOTIDE SEQUENCE [LARGE SCALE GENOMIC DNA]</scope>
    <source>
        <strain evidence="5 6">CBS 89968</strain>
    </source>
</reference>
<keyword evidence="6" id="KW-1185">Reference proteome</keyword>
<keyword evidence="2" id="KW-0479">Metal-binding</keyword>
<name>A0A0D2BWZ3_9EURO</name>
<organism evidence="5 6">
    <name type="scientific">Exophiala spinifera</name>
    <dbReference type="NCBI Taxonomy" id="91928"/>
    <lineage>
        <taxon>Eukaryota</taxon>
        <taxon>Fungi</taxon>
        <taxon>Dikarya</taxon>
        <taxon>Ascomycota</taxon>
        <taxon>Pezizomycotina</taxon>
        <taxon>Eurotiomycetes</taxon>
        <taxon>Chaetothyriomycetidae</taxon>
        <taxon>Chaetothyriales</taxon>
        <taxon>Herpotrichiellaceae</taxon>
        <taxon>Exophiala</taxon>
    </lineage>
</organism>
<dbReference type="Pfam" id="PF03171">
    <property type="entry name" value="2OG-FeII_Oxy"/>
    <property type="match status" value="1"/>
</dbReference>
<evidence type="ECO:0000256" key="3">
    <source>
        <dbReference type="SAM" id="MobiDB-lite"/>
    </source>
</evidence>
<dbReference type="RefSeq" id="XP_016236040.1">
    <property type="nucleotide sequence ID" value="XM_016380213.1"/>
</dbReference>
<evidence type="ECO:0000313" key="6">
    <source>
        <dbReference type="Proteomes" id="UP000053328"/>
    </source>
</evidence>
<dbReference type="AlphaFoldDB" id="A0A0D2BWZ3"/>
<dbReference type="Proteomes" id="UP000053328">
    <property type="component" value="Unassembled WGS sequence"/>
</dbReference>
<dbReference type="GeneID" id="27332957"/>
<dbReference type="InterPro" id="IPR050231">
    <property type="entry name" value="Iron_ascorbate_oxido_reductase"/>
</dbReference>
<gene>
    <name evidence="5" type="ORF">PV08_05874</name>
</gene>
<proteinExistence type="inferred from homology"/>
<dbReference type="InterPro" id="IPR005123">
    <property type="entry name" value="Oxoglu/Fe-dep_dioxygenase_dom"/>
</dbReference>
<dbReference type="OrthoDB" id="288590at2759"/>
<sequence>MDYSSTSVSKGVDDDDLVIPVINFQNFLQGDRNTRVEAARAILDAFRNSGFIYLSNHGVSDEMVNDCFSHVAHFFARPQDQKDSLAWTDARTNRGYVKAGREKLNLSGQASDELRNQTPDLKETMEIGWDGNTSKPNKWPERLDDEGVEFSRFMRVFYDRMHDLNLQIMSAIALGMGLDEAFFTPFVDAKDNNLRILHYPSVRETGRTDKIRIRAGAHSDYGSITLLLQDSIGGLEVQSPRGTWVRAKPIPGTIVVNAGDLLSRWSNDLIKSTKHRVVQPPPKPDGSSSSSSQEPETGSETILPERYSVAYFCIPNFDALIDALPGTWELDPVGKKYPSILSGEYQYQRLSETF</sequence>
<dbReference type="STRING" id="91928.A0A0D2BWZ3"/>
<dbReference type="HOGENOM" id="CLU_010119_6_1_1"/>
<feature type="region of interest" description="Disordered" evidence="3">
    <location>
        <begin position="273"/>
        <end position="300"/>
    </location>
</feature>
<dbReference type="GO" id="GO:0044283">
    <property type="term" value="P:small molecule biosynthetic process"/>
    <property type="evidence" value="ECO:0007669"/>
    <property type="project" value="UniProtKB-ARBA"/>
</dbReference>
<dbReference type="GO" id="GO:0016491">
    <property type="term" value="F:oxidoreductase activity"/>
    <property type="evidence" value="ECO:0007669"/>
    <property type="project" value="UniProtKB-KW"/>
</dbReference>
<dbReference type="Gene3D" id="2.60.120.330">
    <property type="entry name" value="B-lactam Antibiotic, Isopenicillin N Synthase, Chain"/>
    <property type="match status" value="1"/>
</dbReference>
<accession>A0A0D2BWZ3</accession>
<dbReference type="GO" id="GO:0046872">
    <property type="term" value="F:metal ion binding"/>
    <property type="evidence" value="ECO:0007669"/>
    <property type="project" value="UniProtKB-KW"/>
</dbReference>
<dbReference type="Pfam" id="PF14226">
    <property type="entry name" value="DIOX_N"/>
    <property type="match status" value="1"/>
</dbReference>